<comment type="caution">
    <text evidence="3">The sequence shown here is derived from an EMBL/GenBank/DDBJ whole genome shotgun (WGS) entry which is preliminary data.</text>
</comment>
<dbReference type="EMBL" id="VFFF01000004">
    <property type="protein sequence ID" value="TNY30691.1"/>
    <property type="molecule type" value="Genomic_DNA"/>
</dbReference>
<sequence>MTNDKGRMEDIDAHLKRAFSEIENEAVPDKLLNLLEELRQQDRAPASERVNASANAEDDE</sequence>
<gene>
    <name evidence="3" type="ORF">FHY64_19120</name>
</gene>
<dbReference type="Pfam" id="PF18557">
    <property type="entry name" value="NepR"/>
    <property type="match status" value="1"/>
</dbReference>
<evidence type="ECO:0000313" key="4">
    <source>
        <dbReference type="Proteomes" id="UP000314011"/>
    </source>
</evidence>
<name>A0A5C5G817_9RHOB</name>
<feature type="domain" description="Anti-sigma factor NepR" evidence="2">
    <location>
        <begin position="10"/>
        <end position="42"/>
    </location>
</feature>
<accession>A0A5C5G817</accession>
<evidence type="ECO:0000256" key="1">
    <source>
        <dbReference type="SAM" id="MobiDB-lite"/>
    </source>
</evidence>
<protein>
    <recommendedName>
        <fullName evidence="2">Anti-sigma factor NepR domain-containing protein</fullName>
    </recommendedName>
</protein>
<dbReference type="AlphaFoldDB" id="A0A5C5G817"/>
<feature type="region of interest" description="Disordered" evidence="1">
    <location>
        <begin position="40"/>
        <end position="60"/>
    </location>
</feature>
<organism evidence="3 4">
    <name type="scientific">Pelagovum pacificum</name>
    <dbReference type="NCBI Taxonomy" id="2588711"/>
    <lineage>
        <taxon>Bacteria</taxon>
        <taxon>Pseudomonadati</taxon>
        <taxon>Pseudomonadota</taxon>
        <taxon>Alphaproteobacteria</taxon>
        <taxon>Rhodobacterales</taxon>
        <taxon>Paracoccaceae</taxon>
        <taxon>Pelagovum</taxon>
    </lineage>
</organism>
<dbReference type="InterPro" id="IPR041649">
    <property type="entry name" value="NepR"/>
</dbReference>
<evidence type="ECO:0000259" key="2">
    <source>
        <dbReference type="Pfam" id="PF18557"/>
    </source>
</evidence>
<keyword evidence="4" id="KW-1185">Reference proteome</keyword>
<dbReference type="OrthoDB" id="7875342at2"/>
<dbReference type="Proteomes" id="UP000314011">
    <property type="component" value="Unassembled WGS sequence"/>
</dbReference>
<reference evidence="3 4" key="1">
    <citation type="submission" date="2019-06" db="EMBL/GenBank/DDBJ databases">
        <title>Genome of new Rhodobacteraceae sp. SM1903.</title>
        <authorList>
            <person name="Ren X."/>
        </authorList>
    </citation>
    <scope>NUCLEOTIDE SEQUENCE [LARGE SCALE GENOMIC DNA]</scope>
    <source>
        <strain evidence="3 4">SM1903</strain>
    </source>
</reference>
<evidence type="ECO:0000313" key="3">
    <source>
        <dbReference type="EMBL" id="TNY30691.1"/>
    </source>
</evidence>
<proteinExistence type="predicted"/>